<keyword evidence="5 7" id="KW-0472">Membrane</keyword>
<sequence length="533" mass="57012">MRFSTLDLAIVGVYFVFIFGLAQWLSRDRGEGPKTSTDYFLASKKLPWWAIGTSLIAANISAEQIVGMSGSGYAIGLAIASYEWMAALTLLVVGKFFLPIFLKNGIHTMPQFLEQRYGPSIRTLMAVFWVGLYVFVNLTSIIWLGSIAVSQVSSLDQDVALYGLAAFALLYQLRGGLKAVALTDVVQVTLLVFGGLTISAMTLSQIGEGSILAGAGRLMRAAPGHFEMILHSDNPFYRDLPGISVIVGGMWIANLAYWGFNQYIIQRALAARSLAEAQKGVMLAAYLKLLMPFIIVLPGIAAVVLAPGLDKPDQAYPTMMRLLPPGLLGLVFAALTAAIIASAASKINAIGTIVALDLFGRRRARPDAVTGASSAHQGTAAEDRRLVLAGRVTAVIATLVAAATARPLLGGADQAFQFIQEYTGFFTPGITVIFLLGLFWRRASEAGALVGAVGSLLLSIMLARIWPSLPFMDRWLVVFVLALGATVAVSLIVPQRRAITVDVENVSYASARSFNVGSAGVILILIALYAAFW</sequence>
<keyword evidence="9" id="KW-1185">Reference proteome</keyword>
<evidence type="ECO:0000256" key="4">
    <source>
        <dbReference type="ARBA" id="ARBA00022989"/>
    </source>
</evidence>
<evidence type="ECO:0000313" key="8">
    <source>
        <dbReference type="EMBL" id="MBW6532510.1"/>
    </source>
</evidence>
<protein>
    <submittedName>
        <fullName evidence="8">Sodium/solute symporter</fullName>
    </submittedName>
</protein>
<dbReference type="InterPro" id="IPR038377">
    <property type="entry name" value="Na/Glc_symporter_sf"/>
</dbReference>
<comment type="subcellular location">
    <subcellularLocation>
        <location evidence="1">Membrane</location>
        <topology evidence="1">Multi-pass membrane protein</topology>
    </subcellularLocation>
</comment>
<dbReference type="Gene3D" id="1.20.1730.10">
    <property type="entry name" value="Sodium/glucose cotransporter"/>
    <property type="match status" value="1"/>
</dbReference>
<accession>A0ABS7BSD7</accession>
<feature type="transmembrane region" description="Helical" evidence="7">
    <location>
        <begin position="123"/>
        <end position="147"/>
    </location>
</feature>
<evidence type="ECO:0000256" key="3">
    <source>
        <dbReference type="ARBA" id="ARBA00022692"/>
    </source>
</evidence>
<dbReference type="PROSITE" id="PS50283">
    <property type="entry name" value="NA_SOLUT_SYMP_3"/>
    <property type="match status" value="1"/>
</dbReference>
<evidence type="ECO:0000256" key="2">
    <source>
        <dbReference type="ARBA" id="ARBA00006434"/>
    </source>
</evidence>
<dbReference type="PANTHER" id="PTHR11819">
    <property type="entry name" value="SOLUTE CARRIER FAMILY 5"/>
    <property type="match status" value="1"/>
</dbReference>
<feature type="transmembrane region" description="Helical" evidence="7">
    <location>
        <begin position="447"/>
        <end position="469"/>
    </location>
</feature>
<feature type="transmembrane region" description="Helical" evidence="7">
    <location>
        <begin position="422"/>
        <end position="440"/>
    </location>
</feature>
<feature type="transmembrane region" description="Helical" evidence="7">
    <location>
        <begin position="6"/>
        <end position="25"/>
    </location>
</feature>
<evidence type="ECO:0000256" key="7">
    <source>
        <dbReference type="SAM" id="Phobius"/>
    </source>
</evidence>
<evidence type="ECO:0000256" key="1">
    <source>
        <dbReference type="ARBA" id="ARBA00004141"/>
    </source>
</evidence>
<feature type="transmembrane region" description="Helical" evidence="7">
    <location>
        <begin position="326"/>
        <end position="356"/>
    </location>
</feature>
<organism evidence="8 9">
    <name type="scientific">Sphingomonas citri</name>
    <dbReference type="NCBI Taxonomy" id="2862499"/>
    <lineage>
        <taxon>Bacteria</taxon>
        <taxon>Pseudomonadati</taxon>
        <taxon>Pseudomonadota</taxon>
        <taxon>Alphaproteobacteria</taxon>
        <taxon>Sphingomonadales</taxon>
        <taxon>Sphingomonadaceae</taxon>
        <taxon>Sphingomonas</taxon>
    </lineage>
</organism>
<feature type="transmembrane region" description="Helical" evidence="7">
    <location>
        <begin position="514"/>
        <end position="532"/>
    </location>
</feature>
<reference evidence="8 9" key="1">
    <citation type="submission" date="2021-07" db="EMBL/GenBank/DDBJ databases">
        <title>Sphingomonas sp.</title>
        <authorList>
            <person name="Feng G."/>
            <person name="Li J."/>
            <person name="Pan M."/>
        </authorList>
    </citation>
    <scope>NUCLEOTIDE SEQUENCE [LARGE SCALE GENOMIC DNA]</scope>
    <source>
        <strain evidence="8 9">RRHST34</strain>
    </source>
</reference>
<evidence type="ECO:0000256" key="5">
    <source>
        <dbReference type="ARBA" id="ARBA00023136"/>
    </source>
</evidence>
<dbReference type="InterPro" id="IPR001734">
    <property type="entry name" value="Na/solute_symporter"/>
</dbReference>
<dbReference type="RefSeq" id="WP_219750016.1">
    <property type="nucleotide sequence ID" value="NZ_JAHXZN010000008.1"/>
</dbReference>
<dbReference type="Proteomes" id="UP000759103">
    <property type="component" value="Unassembled WGS sequence"/>
</dbReference>
<dbReference type="Pfam" id="PF00474">
    <property type="entry name" value="SSF"/>
    <property type="match status" value="1"/>
</dbReference>
<feature type="transmembrane region" description="Helical" evidence="7">
    <location>
        <begin position="189"/>
        <end position="207"/>
    </location>
</feature>
<comment type="similarity">
    <text evidence="2 6">Belongs to the sodium:solute symporter (SSF) (TC 2.A.21) family.</text>
</comment>
<feature type="transmembrane region" description="Helical" evidence="7">
    <location>
        <begin position="475"/>
        <end position="493"/>
    </location>
</feature>
<proteinExistence type="inferred from homology"/>
<feature type="transmembrane region" description="Helical" evidence="7">
    <location>
        <begin position="281"/>
        <end position="306"/>
    </location>
</feature>
<dbReference type="NCBIfam" id="TIGR00813">
    <property type="entry name" value="sss"/>
    <property type="match status" value="1"/>
</dbReference>
<name>A0ABS7BSD7_9SPHN</name>
<evidence type="ECO:0000256" key="6">
    <source>
        <dbReference type="RuleBase" id="RU362091"/>
    </source>
</evidence>
<dbReference type="PANTHER" id="PTHR11819:SF195">
    <property type="entry name" value="SODIUM_GLUCOSE COTRANSPORTER 4"/>
    <property type="match status" value="1"/>
</dbReference>
<gene>
    <name evidence="8" type="ORF">KZ820_17350</name>
</gene>
<feature type="transmembrane region" description="Helical" evidence="7">
    <location>
        <begin position="392"/>
        <end position="410"/>
    </location>
</feature>
<feature type="transmembrane region" description="Helical" evidence="7">
    <location>
        <begin position="46"/>
        <end position="62"/>
    </location>
</feature>
<feature type="transmembrane region" description="Helical" evidence="7">
    <location>
        <begin position="240"/>
        <end position="260"/>
    </location>
</feature>
<feature type="transmembrane region" description="Helical" evidence="7">
    <location>
        <begin position="159"/>
        <end position="177"/>
    </location>
</feature>
<comment type="caution">
    <text evidence="8">The sequence shown here is derived from an EMBL/GenBank/DDBJ whole genome shotgun (WGS) entry which is preliminary data.</text>
</comment>
<keyword evidence="3 7" id="KW-0812">Transmembrane</keyword>
<dbReference type="EMBL" id="JAHXZN010000008">
    <property type="protein sequence ID" value="MBW6532510.1"/>
    <property type="molecule type" value="Genomic_DNA"/>
</dbReference>
<keyword evidence="4 7" id="KW-1133">Transmembrane helix</keyword>
<feature type="transmembrane region" description="Helical" evidence="7">
    <location>
        <begin position="82"/>
        <end position="102"/>
    </location>
</feature>
<evidence type="ECO:0000313" key="9">
    <source>
        <dbReference type="Proteomes" id="UP000759103"/>
    </source>
</evidence>